<reference evidence="1" key="2">
    <citation type="submission" date="2021-01" db="EMBL/GenBank/DDBJ databases">
        <authorList>
            <person name="Mieszkin S."/>
            <person name="Pouder E."/>
            <person name="Alain K."/>
        </authorList>
    </citation>
    <scope>NUCLEOTIDE SEQUENCE</scope>
    <source>
        <strain evidence="1">HW T2.11</strain>
    </source>
</reference>
<keyword evidence="2" id="KW-1185">Reference proteome</keyword>
<reference evidence="1" key="1">
    <citation type="journal article" date="2021" name="Microorganisms">
        <title>Acidisoma silvae sp. nov. and Acidisomacellulosilytica sp. nov., Two Acidophilic Bacteria Isolated from Decaying Wood, Hydrolyzing Cellulose and Producing Poly-3-hydroxybutyrate.</title>
        <authorList>
            <person name="Mieszkin S."/>
            <person name="Pouder E."/>
            <person name="Uroz S."/>
            <person name="Simon-Colin C."/>
            <person name="Alain K."/>
        </authorList>
    </citation>
    <scope>NUCLEOTIDE SEQUENCE</scope>
    <source>
        <strain evidence="1">HW T2.11</strain>
    </source>
</reference>
<dbReference type="Proteomes" id="UP000708298">
    <property type="component" value="Unassembled WGS sequence"/>
</dbReference>
<organism evidence="1 2">
    <name type="scientific">Acidisoma silvae</name>
    <dbReference type="NCBI Taxonomy" id="2802396"/>
    <lineage>
        <taxon>Bacteria</taxon>
        <taxon>Pseudomonadati</taxon>
        <taxon>Pseudomonadota</taxon>
        <taxon>Alphaproteobacteria</taxon>
        <taxon>Acetobacterales</taxon>
        <taxon>Acidocellaceae</taxon>
        <taxon>Acidisoma</taxon>
    </lineage>
</organism>
<dbReference type="RefSeq" id="WP_227322598.1">
    <property type="nucleotide sequence ID" value="NZ_JAESVB010000009.1"/>
</dbReference>
<dbReference type="AlphaFoldDB" id="A0A963YTU8"/>
<dbReference type="EMBL" id="JAESVB010000009">
    <property type="protein sequence ID" value="MCB8876940.1"/>
    <property type="molecule type" value="Genomic_DNA"/>
</dbReference>
<evidence type="ECO:0000313" key="2">
    <source>
        <dbReference type="Proteomes" id="UP000708298"/>
    </source>
</evidence>
<name>A0A963YTU8_9PROT</name>
<accession>A0A963YTU8</accession>
<proteinExistence type="predicted"/>
<sequence>MARTIKPLSSPILERLTHVLVRYLGICPSSPEALAAVVQPDLTFVRTLKSAYWEAGEDLDSPDRIAFFHLIARRFAGEPWPAQDKGKDYFTKTFLPSLQEGALAAGWTVVTPDSKRGG</sequence>
<evidence type="ECO:0000313" key="1">
    <source>
        <dbReference type="EMBL" id="MCB8876940.1"/>
    </source>
</evidence>
<comment type="caution">
    <text evidence="1">The sequence shown here is derived from an EMBL/GenBank/DDBJ whole genome shotgun (WGS) entry which is preliminary data.</text>
</comment>
<protein>
    <submittedName>
        <fullName evidence="1">Uncharacterized protein</fullName>
    </submittedName>
</protein>
<gene>
    <name evidence="1" type="ORF">ASILVAE211_17230</name>
</gene>